<protein>
    <submittedName>
        <fullName evidence="5">Leucine-rich repeat protein</fullName>
    </submittedName>
</protein>
<evidence type="ECO:0000256" key="1">
    <source>
        <dbReference type="ARBA" id="ARBA00022737"/>
    </source>
</evidence>
<evidence type="ECO:0000256" key="2">
    <source>
        <dbReference type="SAM" id="MobiDB-lite"/>
    </source>
</evidence>
<accession>A0A6I3SLQ9</accession>
<dbReference type="PANTHER" id="PTHR43308">
    <property type="entry name" value="OUTER MEMBRANE PROTEIN ALPHA-RELATED"/>
    <property type="match status" value="1"/>
</dbReference>
<organism evidence="5 6">
    <name type="scientific">Heliobacterium mobile</name>
    <name type="common">Heliobacillus mobilis</name>
    <dbReference type="NCBI Taxonomy" id="28064"/>
    <lineage>
        <taxon>Bacteria</taxon>
        <taxon>Bacillati</taxon>
        <taxon>Bacillota</taxon>
        <taxon>Clostridia</taxon>
        <taxon>Eubacteriales</taxon>
        <taxon>Heliobacteriaceae</taxon>
        <taxon>Heliobacterium</taxon>
    </lineage>
</organism>
<feature type="compositionally biased region" description="Pro residues" evidence="2">
    <location>
        <begin position="533"/>
        <end position="542"/>
    </location>
</feature>
<dbReference type="Pfam" id="PF13306">
    <property type="entry name" value="LRR_5"/>
    <property type="match status" value="1"/>
</dbReference>
<feature type="domain" description="SLH" evidence="4">
    <location>
        <begin position="67"/>
        <end position="130"/>
    </location>
</feature>
<keyword evidence="3" id="KW-0472">Membrane</keyword>
<feature type="transmembrane region" description="Helical" evidence="3">
    <location>
        <begin position="40"/>
        <end position="62"/>
    </location>
</feature>
<comment type="caution">
    <text evidence="5">The sequence shown here is derived from an EMBL/GenBank/DDBJ whole genome shotgun (WGS) entry which is preliminary data.</text>
</comment>
<evidence type="ECO:0000313" key="6">
    <source>
        <dbReference type="Proteomes" id="UP000430670"/>
    </source>
</evidence>
<sequence>MEDSGIYKPNREINRSLENNYMNQGGVAVIHAQLIQRRSLYSSLCLLIVLVLIGLMVLPMSASAADPPVPYKDIPLGNSLYPVVRYLSDRNILHGYPDGAFHPELPLTRGQMAQIAATLLRQSGRLPAGGEERPFTDVPPGYWAHSAIAAMKQAGVMEGFQDGDFQPEATLTRAQAVAVMIRLEPVSPSVVPTTAIGDVPASHWASRPVQMAVAAGLFSPQGAGHAFMPDEPALRGQIAQALAKLLTVAPTLRQQPLAMKLIPQGQALLRRKGHDAAVPAQEPLTVTGGDAVEVISGEARLECEDGSSLLLTTGTKITITEARGRSYIVKGGRPSVTIDRLVLQMPVGDLFFSVAELLKASANTTAPAPTKTALRGQTYWASSRILPEMLLALDGEPNPAESAAKSDEWWRTAEQDSSRLEMNTPWGVASVQGTSGETYAMADGTGGTRCLEGSIQNVSKSGGIATVIGGQETLVPANAPPSPPAPLSPAAVASFFNQQSFFTEAANQIGQNAPEPIAPAGPLTPAPTVALPGVPPAPPGPAPQAQVIQQAIQGLSSPGTPAGPQSPGNTPGQGQGNPGGGGGTSTPDISASPVNVEAQLKDGNTEAQSTTRWTVDISGTTLKDRFSEEQISVSGLPDGFSLTARKASDKTIEFALIGQTAQPVQTALDFTVTIQKSAFNRSPKGDGLPVKLRLKPFQRVVSVRVVTGTVKIRNEDNSPDPSANQWALAIESGTLKSDLSMDDVAVEGLPEGLNWQMRQGSAGTIKITVTGEATESFYTPLSVTLTVKGSALLEPNMEDAKPVTVMIVPTVLKVGASAKTDTVYITETGKVASKRNQWIFTLDNGTVKSTLSKSDVSIDGLPAGLTATVSKGNGNELAITLSGTMAAVPTERLPVTVTVLKSAFLGKNYIDADPITVAIEPLPDRIRVNAETSMVQMAPGNLTVDKTNNRWLLAVDFGTVRSSVSNDDLDVEGLPEGLTVTAVKGSGNRIIVTVTGTLTAPIEKAQDVSIRVKGSAVQEPDMNDAEPVTVTLMPAKADKILVEVQDGQIGLAEGNQTVSSDNTWVLKVTNGTVKADLSIKDLALSGLPAGLVVTAAKGTGDEIVLTVDGTLEKALTEPAQVAVIVKASSLDPATGTDAGPVNVTILPSQSSVTVTAIDATMKFDVGNQNLSSDRQWILSISGASLKPDVSAADILFQGLPSGFIPTVRPGSADQIIIELQGAATAPQDQGAVISVTLLGSAFSKPGLPKAAPVTVTIVPSDPVPPPPPPPTTDQNAPVYTKAIISNSNQTIALAFDEPIFAVSPNTLRNAITVAEDGTNFYPLYTGDNVSVEANRLVIHFSLSRKGSFNKIKVTAGTVKDASNNVLNQEICTEAIRAYPMVRQARFEHDTGYLVLEGSDLVQLDGSHNDIDPTKLVISDDTTSYTLTGATIGAEIADSCKAIVYVDASIDREYLNNILDENVDVWSSVNPFKLTLLQGWNGEKSVIGTVPLGVVNYPQKVLTLEPHTLVEGYQAVDNGFKDIFVFDGSNRLNTGATIVSLKDNCGNTPTPTVNYHYDGETQEKKIRLQEGLVAEKSPYTVTFTTNTDTLSTQLIVEQVLIDDQVLASHYTDSSPLTLTFTIIGNSTFSPEIEEHPDEYVYIQSEPLSVQAAMISENKKKLTLLLVGDANANFDVNFSGGAWSAMSSFSKSFYVSNSPFTFDFATGKITKYSSVGGVNAIIPPRIGGVNVTAIGDNAFENTMITSVVIPSSVTTIGAQAFKRNYLTSIIIPESITLIGDMAFQDNQLTTITIGPGVSVGYNLLTGINNKFRDAYVAGGAGTYKGTQTGDWTKDEDSVPLSSLTAGSTVNFAGYSWIVLNPNTGYLLMKNAYGNDRPFSDSLKNTFDPYDPNNIAYYLNNNFYSELPSGSRALIQPHTWAIGEQENESSASIICRVGLISYDEYKNIYHSIISDLTSDVFYWTRTPVPPSLANLEPGLVRGVYSDGTLPWRYATESSTVRPALFINPCVLVVNNCVIVPANISAPAFADTYPKVGADQGSGSKQVEIRVQADAGGTVYYVVVANDAAPPTVEQVLSGKDSFGIPALDYGFLTIAENEEVGFVTRLLPADNTDYDVYVVVQNVDGNTTDPKKVDVKTPMPN</sequence>
<dbReference type="InterPro" id="IPR032675">
    <property type="entry name" value="LRR_dom_sf"/>
</dbReference>
<evidence type="ECO:0000256" key="3">
    <source>
        <dbReference type="SAM" id="Phobius"/>
    </source>
</evidence>
<dbReference type="PANTHER" id="PTHR43308:SF5">
    <property type="entry name" value="S-LAYER PROTEIN _ PEPTIDOGLYCAN ENDO-BETA-N-ACETYLGLUCOSAMINIDASE"/>
    <property type="match status" value="1"/>
</dbReference>
<dbReference type="InterPro" id="IPR026906">
    <property type="entry name" value="LRR_5"/>
</dbReference>
<feature type="domain" description="SLH" evidence="4">
    <location>
        <begin position="131"/>
        <end position="194"/>
    </location>
</feature>
<dbReference type="Gene3D" id="3.80.10.10">
    <property type="entry name" value="Ribonuclease Inhibitor"/>
    <property type="match status" value="1"/>
</dbReference>
<feature type="domain" description="SLH" evidence="4">
    <location>
        <begin position="195"/>
        <end position="256"/>
    </location>
</feature>
<keyword evidence="1" id="KW-0677">Repeat</keyword>
<dbReference type="OrthoDB" id="1808441at2"/>
<keyword evidence="3" id="KW-0812">Transmembrane</keyword>
<proteinExistence type="predicted"/>
<dbReference type="InterPro" id="IPR051465">
    <property type="entry name" value="Cell_Envelope_Struct_Comp"/>
</dbReference>
<keyword evidence="3" id="KW-1133">Transmembrane helix</keyword>
<evidence type="ECO:0000313" key="5">
    <source>
        <dbReference type="EMBL" id="MTV49888.1"/>
    </source>
</evidence>
<evidence type="ECO:0000259" key="4">
    <source>
        <dbReference type="PROSITE" id="PS51272"/>
    </source>
</evidence>
<reference evidence="5 6" key="1">
    <citation type="submission" date="2019-11" db="EMBL/GenBank/DDBJ databases">
        <title>Whole-genome sequence of a the green, strictly anaerobic photosynthetic bacterium Heliobacillus mobilis DSM 6151.</title>
        <authorList>
            <person name="Kyndt J.A."/>
            <person name="Meyer T.E."/>
        </authorList>
    </citation>
    <scope>NUCLEOTIDE SEQUENCE [LARGE SCALE GENOMIC DNA]</scope>
    <source>
        <strain evidence="5 6">DSM 6151</strain>
    </source>
</reference>
<dbReference type="Pfam" id="PF00395">
    <property type="entry name" value="SLH"/>
    <property type="match status" value="3"/>
</dbReference>
<dbReference type="InterPro" id="IPR041278">
    <property type="entry name" value="ChiW_Ig-like"/>
</dbReference>
<dbReference type="Pfam" id="PF18683">
    <property type="entry name" value="ChiW_Ig_like"/>
    <property type="match status" value="2"/>
</dbReference>
<feature type="compositionally biased region" description="Pro residues" evidence="2">
    <location>
        <begin position="516"/>
        <end position="525"/>
    </location>
</feature>
<dbReference type="InterPro" id="IPR001119">
    <property type="entry name" value="SLH_dom"/>
</dbReference>
<gene>
    <name evidence="5" type="ORF">GJ688_12985</name>
</gene>
<dbReference type="PROSITE" id="PS51272">
    <property type="entry name" value="SLH"/>
    <property type="match status" value="3"/>
</dbReference>
<keyword evidence="6" id="KW-1185">Reference proteome</keyword>
<feature type="region of interest" description="Disordered" evidence="2">
    <location>
        <begin position="512"/>
        <end position="591"/>
    </location>
</feature>
<name>A0A6I3SLQ9_HELMO</name>
<dbReference type="Proteomes" id="UP000430670">
    <property type="component" value="Unassembled WGS sequence"/>
</dbReference>
<dbReference type="EMBL" id="WNKU01000016">
    <property type="protein sequence ID" value="MTV49888.1"/>
    <property type="molecule type" value="Genomic_DNA"/>
</dbReference>
<feature type="compositionally biased region" description="Low complexity" evidence="2">
    <location>
        <begin position="543"/>
        <end position="555"/>
    </location>
</feature>
<feature type="compositionally biased region" description="Gly residues" evidence="2">
    <location>
        <begin position="571"/>
        <end position="584"/>
    </location>
</feature>